<gene>
    <name evidence="9" type="ORF">RM574_24590</name>
    <name evidence="8" type="ORF">RM698_15705</name>
</gene>
<feature type="domain" description="ABC transmembrane type-2" evidence="7">
    <location>
        <begin position="33"/>
        <end position="256"/>
    </location>
</feature>
<name>A0ABD5EC61_9ACTN</name>
<keyword evidence="3 6" id="KW-1133">Transmembrane helix</keyword>
<reference evidence="9" key="2">
    <citation type="submission" date="2024-03" db="EMBL/GenBank/DDBJ databases">
        <title>30 novel species of actinomycetes from the DSMZ collection.</title>
        <authorList>
            <person name="Nouioui I."/>
        </authorList>
    </citation>
    <scope>NUCLEOTIDE SEQUENCE</scope>
    <source>
        <strain evidence="9">DSM 41982</strain>
    </source>
</reference>
<comment type="similarity">
    <text evidence="6">Belongs to the ABC-2 integral membrane protein family.</text>
</comment>
<evidence type="ECO:0000256" key="2">
    <source>
        <dbReference type="ARBA" id="ARBA00022692"/>
    </source>
</evidence>
<dbReference type="Proteomes" id="UP001183610">
    <property type="component" value="Unassembled WGS sequence"/>
</dbReference>
<dbReference type="InterPro" id="IPR052902">
    <property type="entry name" value="ABC-2_transporter"/>
</dbReference>
<evidence type="ECO:0000256" key="4">
    <source>
        <dbReference type="ARBA" id="ARBA00023136"/>
    </source>
</evidence>
<feature type="transmembrane region" description="Helical" evidence="6">
    <location>
        <begin position="112"/>
        <end position="137"/>
    </location>
</feature>
<dbReference type="Proteomes" id="UP001183607">
    <property type="component" value="Unassembled WGS sequence"/>
</dbReference>
<evidence type="ECO:0000259" key="7">
    <source>
        <dbReference type="PROSITE" id="PS51012"/>
    </source>
</evidence>
<dbReference type="PIRSF" id="PIRSF006648">
    <property type="entry name" value="DrrB"/>
    <property type="match status" value="1"/>
</dbReference>
<reference evidence="10 11" key="1">
    <citation type="submission" date="2023-07" db="EMBL/GenBank/DDBJ databases">
        <title>30 novel species of actinomycetes from the DSMZ collection.</title>
        <authorList>
            <person name="Nouioui I."/>
        </authorList>
    </citation>
    <scope>NUCLEOTIDE SEQUENCE [LARGE SCALE GENOMIC DNA]</scope>
    <source>
        <strain evidence="8 11">DSM 41979</strain>
        <strain evidence="10">DSM 41982</strain>
    </source>
</reference>
<dbReference type="InterPro" id="IPR047817">
    <property type="entry name" value="ABC2_TM_bact-type"/>
</dbReference>
<keyword evidence="5" id="KW-0046">Antibiotic resistance</keyword>
<keyword evidence="4 6" id="KW-0472">Membrane</keyword>
<dbReference type="RefSeq" id="WP_009067536.1">
    <property type="nucleotide sequence ID" value="NZ_JAVRER010000050.1"/>
</dbReference>
<keyword evidence="11" id="KW-1185">Reference proteome</keyword>
<dbReference type="Pfam" id="PF01061">
    <property type="entry name" value="ABC2_membrane"/>
    <property type="match status" value="1"/>
</dbReference>
<evidence type="ECO:0000313" key="8">
    <source>
        <dbReference type="EMBL" id="MDT0410491.1"/>
    </source>
</evidence>
<evidence type="ECO:0000256" key="3">
    <source>
        <dbReference type="ARBA" id="ARBA00022989"/>
    </source>
</evidence>
<comment type="caution">
    <text evidence="9">The sequence shown here is derived from an EMBL/GenBank/DDBJ whole genome shotgun (WGS) entry which is preliminary data.</text>
</comment>
<dbReference type="EMBL" id="JAVRET010000032">
    <property type="protein sequence ID" value="MDT0410491.1"/>
    <property type="molecule type" value="Genomic_DNA"/>
</dbReference>
<dbReference type="InterPro" id="IPR000412">
    <property type="entry name" value="ABC_2_transport"/>
</dbReference>
<feature type="transmembrane region" description="Helical" evidence="6">
    <location>
        <begin position="149"/>
        <end position="171"/>
    </location>
</feature>
<sequence length="263" mass="27501">MSTVAPTGPASTARSRMGALARAETTLLLRGKGTLFAALVVPLVLPFSFKNAIDSMDLSGTGLDLGTVLLPTALGLSLLFAVYSTLVSTYVTRREELVLKRLRTGEVRDPEILIGSAVPAVVTCLVQWLVVIVGFTLLVHPGAPSNPALVVLGAVLGIVVAIGLAALTATLSRTAETAAVMAMPVILLTMIGSGVGVPLDVMPDTLAAVARCLPFTPTLSLLRGGWAGNLDSGDTLLAVVTGLAWAAFTVYGVRRWFRWEPRR</sequence>
<evidence type="ECO:0000313" key="11">
    <source>
        <dbReference type="Proteomes" id="UP001183610"/>
    </source>
</evidence>
<protein>
    <recommendedName>
        <fullName evidence="6">Transport permease protein</fullName>
    </recommendedName>
</protein>
<evidence type="ECO:0000313" key="10">
    <source>
        <dbReference type="Proteomes" id="UP001183607"/>
    </source>
</evidence>
<dbReference type="GO" id="GO:0005886">
    <property type="term" value="C:plasma membrane"/>
    <property type="evidence" value="ECO:0007669"/>
    <property type="project" value="UniProtKB-SubCell"/>
</dbReference>
<evidence type="ECO:0000256" key="1">
    <source>
        <dbReference type="ARBA" id="ARBA00004141"/>
    </source>
</evidence>
<dbReference type="GO" id="GO:0046677">
    <property type="term" value="P:response to antibiotic"/>
    <property type="evidence" value="ECO:0007669"/>
    <property type="project" value="UniProtKB-KW"/>
</dbReference>
<proteinExistence type="inferred from homology"/>
<feature type="transmembrane region" description="Helical" evidence="6">
    <location>
        <begin position="178"/>
        <end position="199"/>
    </location>
</feature>
<dbReference type="PROSITE" id="PS51012">
    <property type="entry name" value="ABC_TM2"/>
    <property type="match status" value="1"/>
</dbReference>
<comment type="subcellular location">
    <subcellularLocation>
        <location evidence="6">Cell membrane</location>
        <topology evidence="6">Multi-pass membrane protein</topology>
    </subcellularLocation>
    <subcellularLocation>
        <location evidence="1">Membrane</location>
        <topology evidence="1">Multi-pass membrane protein</topology>
    </subcellularLocation>
</comment>
<feature type="transmembrane region" description="Helical" evidence="6">
    <location>
        <begin position="27"/>
        <end position="49"/>
    </location>
</feature>
<keyword evidence="2 6" id="KW-0812">Transmembrane</keyword>
<evidence type="ECO:0000256" key="5">
    <source>
        <dbReference type="ARBA" id="ARBA00023251"/>
    </source>
</evidence>
<organism evidence="9 10">
    <name type="scientific">Streptomyces evansiae</name>
    <dbReference type="NCBI Taxonomy" id="3075535"/>
    <lineage>
        <taxon>Bacteria</taxon>
        <taxon>Bacillati</taxon>
        <taxon>Actinomycetota</taxon>
        <taxon>Actinomycetes</taxon>
        <taxon>Kitasatosporales</taxon>
        <taxon>Streptomycetaceae</taxon>
        <taxon>Streptomyces</taxon>
    </lineage>
</organism>
<dbReference type="PANTHER" id="PTHR43027">
    <property type="entry name" value="DOXORUBICIN RESISTANCE ABC TRANSPORTER PERMEASE PROTEIN DRRC-RELATED"/>
    <property type="match status" value="1"/>
</dbReference>
<dbReference type="PANTHER" id="PTHR43027:SF2">
    <property type="entry name" value="TRANSPORT PERMEASE PROTEIN"/>
    <property type="match status" value="1"/>
</dbReference>
<keyword evidence="6" id="KW-0813">Transport</keyword>
<dbReference type="EMBL" id="JAVRER010000050">
    <property type="protein sequence ID" value="MDT0418661.1"/>
    <property type="molecule type" value="Genomic_DNA"/>
</dbReference>
<accession>A0ABD5EC61</accession>
<evidence type="ECO:0000313" key="9">
    <source>
        <dbReference type="EMBL" id="MDT0418661.1"/>
    </source>
</evidence>
<dbReference type="AlphaFoldDB" id="A0ABD5EC61"/>
<dbReference type="InterPro" id="IPR013525">
    <property type="entry name" value="ABC2_TM"/>
</dbReference>
<keyword evidence="6" id="KW-1003">Cell membrane</keyword>
<feature type="transmembrane region" description="Helical" evidence="6">
    <location>
        <begin position="69"/>
        <end position="91"/>
    </location>
</feature>
<feature type="transmembrane region" description="Helical" evidence="6">
    <location>
        <begin position="235"/>
        <end position="253"/>
    </location>
</feature>
<evidence type="ECO:0000256" key="6">
    <source>
        <dbReference type="RuleBase" id="RU361157"/>
    </source>
</evidence>